<feature type="region of interest" description="Disordered" evidence="1">
    <location>
        <begin position="360"/>
        <end position="397"/>
    </location>
</feature>
<dbReference type="GO" id="GO:0005813">
    <property type="term" value="C:centrosome"/>
    <property type="evidence" value="ECO:0007669"/>
    <property type="project" value="TreeGrafter"/>
</dbReference>
<protein>
    <submittedName>
        <fullName evidence="3">Coiled-coil domain-containing protein 15</fullName>
    </submittedName>
</protein>
<feature type="region of interest" description="Disordered" evidence="1">
    <location>
        <begin position="675"/>
        <end position="696"/>
    </location>
</feature>
<dbReference type="OrthoDB" id="10007210at2759"/>
<organism evidence="2 3">
    <name type="scientific">Chrysochloris asiatica</name>
    <name type="common">Cape golden mole</name>
    <dbReference type="NCBI Taxonomy" id="185453"/>
    <lineage>
        <taxon>Eukaryota</taxon>
        <taxon>Metazoa</taxon>
        <taxon>Chordata</taxon>
        <taxon>Craniata</taxon>
        <taxon>Vertebrata</taxon>
        <taxon>Euteleostomi</taxon>
        <taxon>Mammalia</taxon>
        <taxon>Eutheria</taxon>
        <taxon>Afrotheria</taxon>
        <taxon>Chrysochloridae</taxon>
        <taxon>Chrysochlorinae</taxon>
        <taxon>Chrysochloris</taxon>
    </lineage>
</organism>
<sequence length="866" mass="98758">MAGKMAPLKKPQNIPRVPLALNPLKSKDVLAVLAERNQAIVPIGAWVEPASPHCSEIPANTSACVIEEELKEQLRKKKETLKHFQRQVKRRVNQHIRLRKKQQLQKSYEAAEKEGSIAIQSSDPVLRGGGPKKRTSVFTNTMNAASGISWLPLTPEDGENHNELFQQQAQALSQTMKQVRHQLASFKTMGENKSSVLPDGKLSVPIQEPASIRINIETREEFTLKAHQGLSATVHYQNFMQNQKLDSVGCVSIMTDEKWRENLLWGDQQDLLSEIKDKPFNRVQKVQFKNPLFDVMEEKELKQLHFQDMLSEAQDYLQEVQSDLSETLGVLPRVQSAESEAQNLEPDTQAFDLEVPAGELKTQSDEPETQVDEVETQADELENQTGEPRAQAAETKAHGVMLKAQSIELEEGSIMMEEAQDFLPEIQGVQPKDQDFLLKDEDVLHRDQNILPKCQDQDIVPKYQKVNLKQPASISILIGRGEREVFPLDVKPDLHRHQDQASIRYKKVRFKEPHCAIMDGSGEEDFSLADSKYLPPKLQEQTFIRDQQSSSFMREETVRQESPQENHQYVIPKIQDQASPGEQVYDTYQSGLNTEIQDPMMLQSGVDQEDKKVWPGRTKGTSLCGHVNLNRKCIRIREQLDTELLRYSESLLGVPIAYDNIKVVDKCSKVSEDTTETITEEAVEKPPKRKKKKKDLEPYEVEGNTAELVDAAAKEGTDLLIKKEEECYAEEQRIPNMTCHEVPYSGEKMSEILAQLKLEEIKGEREKQKQREKEYLRYVDALRAQIQEKMKLYNITLPPLCCCGPDFWDAHPETCANNCIFYKNHRAYTRALHSMISSCDIPEGHSTLQTAIHNFASVYRRTLKNL</sequence>
<dbReference type="CTD" id="80071"/>
<dbReference type="GeneID" id="102821700"/>
<dbReference type="InterPro" id="IPR037693">
    <property type="entry name" value="CCDC15"/>
</dbReference>
<feature type="compositionally biased region" description="Acidic residues" evidence="1">
    <location>
        <begin position="365"/>
        <end position="382"/>
    </location>
</feature>
<reference evidence="3" key="1">
    <citation type="submission" date="2025-08" db="UniProtKB">
        <authorList>
            <consortium name="RefSeq"/>
        </authorList>
    </citation>
    <scope>IDENTIFICATION</scope>
    <source>
        <tissue evidence="3">Spleen</tissue>
    </source>
</reference>
<dbReference type="Proteomes" id="UP000504623">
    <property type="component" value="Unplaced"/>
</dbReference>
<proteinExistence type="predicted"/>
<dbReference type="AlphaFoldDB" id="A0A9B0TP71"/>
<dbReference type="PANTHER" id="PTHR14817:SF2">
    <property type="entry name" value="COILED-COIL DOMAIN-CONTAINING PROTEIN 15"/>
    <property type="match status" value="1"/>
</dbReference>
<evidence type="ECO:0000256" key="1">
    <source>
        <dbReference type="SAM" id="MobiDB-lite"/>
    </source>
</evidence>
<gene>
    <name evidence="3" type="primary">CCDC15</name>
</gene>
<dbReference type="RefSeq" id="XP_006867742.1">
    <property type="nucleotide sequence ID" value="XM_006867680.1"/>
</dbReference>
<dbReference type="PANTHER" id="PTHR14817">
    <property type="entry name" value="COILED-COIL DOMAIN-CONTAINING PROTEIN 15"/>
    <property type="match status" value="1"/>
</dbReference>
<accession>A0A9B0TP71</accession>
<name>A0A9B0TP71_CHRAS</name>
<keyword evidence="2" id="KW-1185">Reference proteome</keyword>
<evidence type="ECO:0000313" key="3">
    <source>
        <dbReference type="RefSeq" id="XP_006867742.1"/>
    </source>
</evidence>
<evidence type="ECO:0000313" key="2">
    <source>
        <dbReference type="Proteomes" id="UP000504623"/>
    </source>
</evidence>